<evidence type="ECO:0000313" key="8">
    <source>
        <dbReference type="EMBL" id="AHF06876.1"/>
    </source>
</evidence>
<feature type="transmembrane region" description="Helical" evidence="6">
    <location>
        <begin position="94"/>
        <end position="112"/>
    </location>
</feature>
<feature type="domain" description="Type II secretion system protein GspF" evidence="7">
    <location>
        <begin position="156"/>
        <end position="277"/>
    </location>
</feature>
<keyword evidence="4 6" id="KW-1133">Transmembrane helix</keyword>
<keyword evidence="9" id="KW-1185">Reference proteome</keyword>
<dbReference type="Gene3D" id="1.20.81.30">
    <property type="entry name" value="Type II secretion system (T2SS), domain F"/>
    <property type="match status" value="1"/>
</dbReference>
<feature type="transmembrane region" description="Helical" evidence="6">
    <location>
        <begin position="6"/>
        <end position="30"/>
    </location>
</feature>
<dbReference type="GO" id="GO:0005886">
    <property type="term" value="C:plasma membrane"/>
    <property type="evidence" value="ECO:0007669"/>
    <property type="project" value="UniProtKB-SubCell"/>
</dbReference>
<dbReference type="KEGG" id="dmt:DESME_07205"/>
<keyword evidence="3 6" id="KW-0812">Transmembrane</keyword>
<feature type="transmembrane region" description="Helical" evidence="6">
    <location>
        <begin position="287"/>
        <end position="312"/>
    </location>
</feature>
<dbReference type="Pfam" id="PF00482">
    <property type="entry name" value="T2SSF"/>
    <property type="match status" value="1"/>
</dbReference>
<dbReference type="Proteomes" id="UP000010847">
    <property type="component" value="Chromosome"/>
</dbReference>
<dbReference type="HOGENOM" id="CLU_064305_0_0_9"/>
<evidence type="ECO:0000256" key="5">
    <source>
        <dbReference type="ARBA" id="ARBA00023136"/>
    </source>
</evidence>
<dbReference type="eggNOG" id="COG4965">
    <property type="taxonomic scope" value="Bacteria"/>
</dbReference>
<sequence>MPIFPLNVSLWVAAVSIFLTIYLLILAFSYRNETLEERLKRFTALRTTNNSTVTKEKTLKDLLTHLGEFTPKRWRAKLDRELMQGDIPLRGGEFLVLQELLALLLFLVSILLTHLLSISLLFLVLGGFFPRLYLMNAQKKKRKQFDNQLADSLLILANSLRAGFSLLQAMEMVSQEMPNPISGEFKITLREMTYGTSTETALSNLAERVGSDDLDLLVTAVLIQRQVGGNLAEVLVNIHSTIADRIRIQQEIKTLTAQGRMSGYVIGALPFGIAGILSVINPSYLKLLFTTSLGLALLATGLISQFIGFLIIRKIIAVEA</sequence>
<accession>W0ECS6</accession>
<dbReference type="RefSeq" id="WP_006715441.1">
    <property type="nucleotide sequence ID" value="NZ_CP007032.1"/>
</dbReference>
<dbReference type="EMBL" id="CP007032">
    <property type="protein sequence ID" value="AHF06876.1"/>
    <property type="molecule type" value="Genomic_DNA"/>
</dbReference>
<evidence type="ECO:0000313" key="9">
    <source>
        <dbReference type="Proteomes" id="UP000010847"/>
    </source>
</evidence>
<evidence type="ECO:0000256" key="2">
    <source>
        <dbReference type="ARBA" id="ARBA00022475"/>
    </source>
</evidence>
<feature type="transmembrane region" description="Helical" evidence="6">
    <location>
        <begin position="118"/>
        <end position="134"/>
    </location>
</feature>
<reference evidence="8 9" key="1">
    <citation type="submission" date="2013-12" db="EMBL/GenBank/DDBJ databases">
        <authorList>
            <consortium name="DOE Joint Genome Institute"/>
            <person name="Smidt H."/>
            <person name="Huntemann M."/>
            <person name="Han J."/>
            <person name="Chen A."/>
            <person name="Kyrpides N."/>
            <person name="Mavromatis K."/>
            <person name="Markowitz V."/>
            <person name="Palaniappan K."/>
            <person name="Ivanova N."/>
            <person name="Schaumberg A."/>
            <person name="Pati A."/>
            <person name="Liolios K."/>
            <person name="Nordberg H.P."/>
            <person name="Cantor M.N."/>
            <person name="Hua S.X."/>
            <person name="Woyke T."/>
        </authorList>
    </citation>
    <scope>NUCLEOTIDE SEQUENCE [LARGE SCALE GENOMIC DNA]</scope>
    <source>
        <strain evidence="9">DSM 15288</strain>
    </source>
</reference>
<protein>
    <submittedName>
        <fullName evidence="8">Type II secretion protein F</fullName>
    </submittedName>
</protein>
<evidence type="ECO:0000256" key="1">
    <source>
        <dbReference type="ARBA" id="ARBA00004651"/>
    </source>
</evidence>
<dbReference type="PANTHER" id="PTHR35007:SF1">
    <property type="entry name" value="PILUS ASSEMBLY PROTEIN"/>
    <property type="match status" value="1"/>
</dbReference>
<evidence type="ECO:0000256" key="4">
    <source>
        <dbReference type="ARBA" id="ARBA00022989"/>
    </source>
</evidence>
<dbReference type="PANTHER" id="PTHR35007">
    <property type="entry name" value="INTEGRAL MEMBRANE PROTEIN-RELATED"/>
    <property type="match status" value="1"/>
</dbReference>
<dbReference type="InterPro" id="IPR018076">
    <property type="entry name" value="T2SS_GspF_dom"/>
</dbReference>
<evidence type="ECO:0000259" key="7">
    <source>
        <dbReference type="Pfam" id="PF00482"/>
    </source>
</evidence>
<dbReference type="OrthoDB" id="9803381at2"/>
<dbReference type="AlphaFoldDB" id="W0ECS6"/>
<proteinExistence type="predicted"/>
<evidence type="ECO:0000256" key="3">
    <source>
        <dbReference type="ARBA" id="ARBA00022692"/>
    </source>
</evidence>
<gene>
    <name evidence="8" type="ORF">DESME_07205</name>
</gene>
<keyword evidence="2" id="KW-1003">Cell membrane</keyword>
<comment type="subcellular location">
    <subcellularLocation>
        <location evidence="1">Cell membrane</location>
        <topology evidence="1">Multi-pass membrane protein</topology>
    </subcellularLocation>
</comment>
<name>W0ECS6_9FIRM</name>
<dbReference type="InterPro" id="IPR042094">
    <property type="entry name" value="T2SS_GspF_sf"/>
</dbReference>
<dbReference type="STRING" id="871968.DESME_07205"/>
<keyword evidence="5 6" id="KW-0472">Membrane</keyword>
<feature type="transmembrane region" description="Helical" evidence="6">
    <location>
        <begin position="263"/>
        <end position="281"/>
    </location>
</feature>
<organism evidence="8 9">
    <name type="scientific">Desulfitobacterium metallireducens DSM 15288</name>
    <dbReference type="NCBI Taxonomy" id="871968"/>
    <lineage>
        <taxon>Bacteria</taxon>
        <taxon>Bacillati</taxon>
        <taxon>Bacillota</taxon>
        <taxon>Clostridia</taxon>
        <taxon>Eubacteriales</taxon>
        <taxon>Desulfitobacteriaceae</taxon>
        <taxon>Desulfitobacterium</taxon>
    </lineage>
</organism>
<evidence type="ECO:0000256" key="6">
    <source>
        <dbReference type="SAM" id="Phobius"/>
    </source>
</evidence>